<dbReference type="InterPro" id="IPR010310">
    <property type="entry name" value="T7SS_ESAT-6-like"/>
</dbReference>
<keyword evidence="3" id="KW-1185">Reference proteome</keyword>
<dbReference type="Gene3D" id="1.10.287.1060">
    <property type="entry name" value="ESAT-6-like"/>
    <property type="match status" value="1"/>
</dbReference>
<dbReference type="Proteomes" id="UP000756387">
    <property type="component" value="Unassembled WGS sequence"/>
</dbReference>
<sequence length="96" mass="10653">MFTGVRVDHALLERGSQDLVAAAVRIEGRLDQLEGELAPLRSGWGGTAQESYVVAQRQWDAAMAEMVMLLREFAVVVDEANQAYRSADQRGARRFS</sequence>
<dbReference type="Pfam" id="PF06013">
    <property type="entry name" value="WXG100"/>
    <property type="match status" value="1"/>
</dbReference>
<organism evidence="2 3">
    <name type="scientific">Nocardioides malaquae</name>
    <dbReference type="NCBI Taxonomy" id="2773426"/>
    <lineage>
        <taxon>Bacteria</taxon>
        <taxon>Bacillati</taxon>
        <taxon>Actinomycetota</taxon>
        <taxon>Actinomycetes</taxon>
        <taxon>Propionibacteriales</taxon>
        <taxon>Nocardioidaceae</taxon>
        <taxon>Nocardioides</taxon>
    </lineage>
</organism>
<dbReference type="EMBL" id="JADCSA010000004">
    <property type="protein sequence ID" value="MBE7324048.1"/>
    <property type="molecule type" value="Genomic_DNA"/>
</dbReference>
<dbReference type="NCBIfam" id="TIGR03930">
    <property type="entry name" value="WXG100_ESAT6"/>
    <property type="match status" value="1"/>
</dbReference>
<dbReference type="SUPFAM" id="SSF140453">
    <property type="entry name" value="EsxAB dimer-like"/>
    <property type="match status" value="1"/>
</dbReference>
<proteinExistence type="inferred from homology"/>
<comment type="caution">
    <text evidence="2">The sequence shown here is derived from an EMBL/GenBank/DDBJ whole genome shotgun (WGS) entry which is preliminary data.</text>
</comment>
<evidence type="ECO:0000256" key="1">
    <source>
        <dbReference type="RuleBase" id="RU362001"/>
    </source>
</evidence>
<accession>A0ABR9RR90</accession>
<evidence type="ECO:0000313" key="2">
    <source>
        <dbReference type="EMBL" id="MBE7324048.1"/>
    </source>
</evidence>
<gene>
    <name evidence="2" type="ORF">IEQ44_05225</name>
</gene>
<dbReference type="InterPro" id="IPR036689">
    <property type="entry name" value="ESAT-6-like_sf"/>
</dbReference>
<protein>
    <recommendedName>
        <fullName evidence="1">ESAT-6-like protein</fullName>
    </recommendedName>
</protein>
<dbReference type="RefSeq" id="WP_193637387.1">
    <property type="nucleotide sequence ID" value="NZ_JADCSA010000004.1"/>
</dbReference>
<reference evidence="2 3" key="1">
    <citation type="submission" date="2020-10" db="EMBL/GenBank/DDBJ databases">
        <title>Nocardioides sp. isolated from sludge.</title>
        <authorList>
            <person name="Zhang X."/>
        </authorList>
    </citation>
    <scope>NUCLEOTIDE SEQUENCE [LARGE SCALE GENOMIC DNA]</scope>
    <source>
        <strain evidence="2 3">Y6</strain>
    </source>
</reference>
<comment type="similarity">
    <text evidence="1">Belongs to the WXG100 family.</text>
</comment>
<name>A0ABR9RR90_9ACTN</name>
<evidence type="ECO:0000313" key="3">
    <source>
        <dbReference type="Proteomes" id="UP000756387"/>
    </source>
</evidence>